<protein>
    <submittedName>
        <fullName evidence="3">Peptidase</fullName>
    </submittedName>
</protein>
<keyword evidence="1" id="KW-0677">Repeat</keyword>
<keyword evidence="4" id="KW-1185">Reference proteome</keyword>
<dbReference type="AlphaFoldDB" id="A0A1V4ABY9"/>
<dbReference type="Proteomes" id="UP000190539">
    <property type="component" value="Unassembled WGS sequence"/>
</dbReference>
<evidence type="ECO:0000256" key="1">
    <source>
        <dbReference type="PROSITE-ProRule" id="PRU01251"/>
    </source>
</evidence>
<dbReference type="SUPFAM" id="SSF81923">
    <property type="entry name" value="Double Clp-N motif"/>
    <property type="match status" value="2"/>
</dbReference>
<dbReference type="Gene3D" id="1.10.1780.10">
    <property type="entry name" value="Clp, N-terminal domain"/>
    <property type="match status" value="2"/>
</dbReference>
<dbReference type="PROSITE" id="PS51903">
    <property type="entry name" value="CLP_R"/>
    <property type="match status" value="1"/>
</dbReference>
<evidence type="ECO:0000313" key="3">
    <source>
        <dbReference type="EMBL" id="OON81204.1"/>
    </source>
</evidence>
<dbReference type="RefSeq" id="WP_077966030.1">
    <property type="nucleotide sequence ID" value="NZ_CP045178.1"/>
</dbReference>
<comment type="caution">
    <text evidence="3">The sequence shown here is derived from an EMBL/GenBank/DDBJ whole genome shotgun (WGS) entry which is preliminary data.</text>
</comment>
<dbReference type="EMBL" id="MVFC01000004">
    <property type="protein sequence ID" value="OON81204.1"/>
    <property type="molecule type" value="Genomic_DNA"/>
</dbReference>
<dbReference type="Pfam" id="PF02861">
    <property type="entry name" value="Clp_N"/>
    <property type="match status" value="2"/>
</dbReference>
<evidence type="ECO:0000313" key="4">
    <source>
        <dbReference type="Proteomes" id="UP000190539"/>
    </source>
</evidence>
<dbReference type="InterPro" id="IPR036628">
    <property type="entry name" value="Clp_N_dom_sf"/>
</dbReference>
<organism evidence="3 4">
    <name type="scientific">Streptomyces tsukubensis</name>
    <dbReference type="NCBI Taxonomy" id="83656"/>
    <lineage>
        <taxon>Bacteria</taxon>
        <taxon>Bacillati</taxon>
        <taxon>Actinomycetota</taxon>
        <taxon>Actinomycetes</taxon>
        <taxon>Kitasatosporales</taxon>
        <taxon>Streptomycetaceae</taxon>
        <taxon>Streptomyces</taxon>
    </lineage>
</organism>
<reference evidence="3 4" key="1">
    <citation type="submission" date="2017-02" db="EMBL/GenBank/DDBJ databases">
        <title>Draft Genome Sequence of Streptomyces tsukubaensis F601, a Producer of the immunosuppressant tacrolimus FK506.</title>
        <authorList>
            <person name="Zong G."/>
            <person name="Zhong C."/>
            <person name="Fu J."/>
            <person name="Qin R."/>
            <person name="Cao G."/>
        </authorList>
    </citation>
    <scope>NUCLEOTIDE SEQUENCE [LARGE SCALE GENOMIC DNA]</scope>
    <source>
        <strain evidence="3 4">F601</strain>
    </source>
</reference>
<evidence type="ECO:0000259" key="2">
    <source>
        <dbReference type="PROSITE" id="PS51903"/>
    </source>
</evidence>
<dbReference type="OrthoDB" id="3628183at2"/>
<gene>
    <name evidence="3" type="ORF">B1H18_07495</name>
</gene>
<proteinExistence type="predicted"/>
<sequence>MFERFTQSAREVVTSAIEHSGRVGAGRVEPEHMLLALMDRKGTRAASALASLGISGEGRGAVETALEAARRRGGLSESDTEALAGLGIDLTRIVERVEAAHGVGALDGERRRARGGGRSRPFSREAKDVLARTLLITKGQGDRHIGDEHILLALVAGPGVVSDVLAKRGATYGAVHRALYGADGTRG</sequence>
<accession>A0A1V4ABY9</accession>
<feature type="domain" description="Clp R" evidence="2">
    <location>
        <begin position="2"/>
        <end position="187"/>
    </location>
</feature>
<name>A0A1V4ABY9_9ACTN</name>
<dbReference type="InterPro" id="IPR004176">
    <property type="entry name" value="Clp_R_N"/>
</dbReference>
<dbReference type="STRING" id="83656.B1H18_07495"/>